<organism evidence="1 2">
    <name type="scientific">Parnassius mnemosyne</name>
    <name type="common">clouded apollo</name>
    <dbReference type="NCBI Taxonomy" id="213953"/>
    <lineage>
        <taxon>Eukaryota</taxon>
        <taxon>Metazoa</taxon>
        <taxon>Ecdysozoa</taxon>
        <taxon>Arthropoda</taxon>
        <taxon>Hexapoda</taxon>
        <taxon>Insecta</taxon>
        <taxon>Pterygota</taxon>
        <taxon>Neoptera</taxon>
        <taxon>Endopterygota</taxon>
        <taxon>Lepidoptera</taxon>
        <taxon>Glossata</taxon>
        <taxon>Ditrysia</taxon>
        <taxon>Papilionoidea</taxon>
        <taxon>Papilionidae</taxon>
        <taxon>Parnassiinae</taxon>
        <taxon>Parnassini</taxon>
        <taxon>Parnassius</taxon>
        <taxon>Driopa</taxon>
    </lineage>
</organism>
<dbReference type="Proteomes" id="UP001314205">
    <property type="component" value="Unassembled WGS sequence"/>
</dbReference>
<dbReference type="GO" id="GO:0003676">
    <property type="term" value="F:nucleic acid binding"/>
    <property type="evidence" value="ECO:0007669"/>
    <property type="project" value="InterPro"/>
</dbReference>
<dbReference type="EMBL" id="CAVLGL010000104">
    <property type="protein sequence ID" value="CAK1599163.1"/>
    <property type="molecule type" value="Genomic_DNA"/>
</dbReference>
<dbReference type="AlphaFoldDB" id="A0AAV1LVS0"/>
<proteinExistence type="predicted"/>
<protein>
    <submittedName>
        <fullName evidence="1">Uncharacterized protein</fullName>
    </submittedName>
</protein>
<keyword evidence="2" id="KW-1185">Reference proteome</keyword>
<accession>A0AAV1LVS0</accession>
<evidence type="ECO:0000313" key="1">
    <source>
        <dbReference type="EMBL" id="CAK1599163.1"/>
    </source>
</evidence>
<reference evidence="1 2" key="1">
    <citation type="submission" date="2023-11" db="EMBL/GenBank/DDBJ databases">
        <authorList>
            <person name="Hedman E."/>
            <person name="Englund M."/>
            <person name="Stromberg M."/>
            <person name="Nyberg Akerstrom W."/>
            <person name="Nylinder S."/>
            <person name="Jareborg N."/>
            <person name="Kallberg Y."/>
            <person name="Kronander E."/>
        </authorList>
    </citation>
    <scope>NUCLEOTIDE SEQUENCE [LARGE SCALE GENOMIC DNA]</scope>
</reference>
<dbReference type="InterPro" id="IPR036397">
    <property type="entry name" value="RNaseH_sf"/>
</dbReference>
<sequence>MKAKRLKWAKQWRDKDENFWRSVCFSDESTFEILQNKALFVLRRHGEKFHPDCVVQTVKHPTKVMIWSVISSKGTGRLYVVKGIMKQDQYKEVLKNQLIPQLREWFPNGNSVLCKMELAVTQHGLLKLF</sequence>
<comment type="caution">
    <text evidence="1">The sequence shown here is derived from an EMBL/GenBank/DDBJ whole genome shotgun (WGS) entry which is preliminary data.</text>
</comment>
<evidence type="ECO:0000313" key="2">
    <source>
        <dbReference type="Proteomes" id="UP001314205"/>
    </source>
</evidence>
<dbReference type="Gene3D" id="3.30.420.10">
    <property type="entry name" value="Ribonuclease H-like superfamily/Ribonuclease H"/>
    <property type="match status" value="1"/>
</dbReference>
<gene>
    <name evidence="1" type="ORF">PARMNEM_LOCUS18066</name>
</gene>
<name>A0AAV1LVS0_9NEOP</name>